<protein>
    <submittedName>
        <fullName evidence="2">Membrane protein</fullName>
    </submittedName>
</protein>
<feature type="transmembrane region" description="Helical" evidence="1">
    <location>
        <begin position="64"/>
        <end position="82"/>
    </location>
</feature>
<dbReference type="EMBL" id="ANOH01000105">
    <property type="protein sequence ID" value="EMI57201.1"/>
    <property type="molecule type" value="Genomic_DNA"/>
</dbReference>
<feature type="transmembrane region" description="Helical" evidence="1">
    <location>
        <begin position="12"/>
        <end position="32"/>
    </location>
</feature>
<dbReference type="RefSeq" id="WP_008675711.1">
    <property type="nucleotide sequence ID" value="NZ_ANOH01000105.1"/>
</dbReference>
<dbReference type="AlphaFoldDB" id="M5UHA0"/>
<feature type="transmembrane region" description="Helical" evidence="1">
    <location>
        <begin position="195"/>
        <end position="212"/>
    </location>
</feature>
<gene>
    <name evidence="2" type="ORF">RSSM_01363</name>
</gene>
<keyword evidence="3" id="KW-1185">Reference proteome</keyword>
<dbReference type="Proteomes" id="UP000011885">
    <property type="component" value="Unassembled WGS sequence"/>
</dbReference>
<keyword evidence="1" id="KW-0812">Transmembrane</keyword>
<reference evidence="2 3" key="1">
    <citation type="journal article" date="2013" name="Mar. Genomics">
        <title>Expression of sulfatases in Rhodopirellula baltica and the diversity of sulfatases in the genus Rhodopirellula.</title>
        <authorList>
            <person name="Wegner C.E."/>
            <person name="Richter-Heitmann T."/>
            <person name="Klindworth A."/>
            <person name="Klockow C."/>
            <person name="Richter M."/>
            <person name="Achstetter T."/>
            <person name="Glockner F.O."/>
            <person name="Harder J."/>
        </authorList>
    </citation>
    <scope>NUCLEOTIDE SEQUENCE [LARGE SCALE GENOMIC DNA]</scope>
    <source>
        <strain evidence="2 3">SM41</strain>
    </source>
</reference>
<evidence type="ECO:0000256" key="1">
    <source>
        <dbReference type="SAM" id="Phobius"/>
    </source>
</evidence>
<dbReference type="PATRIC" id="fig|1263870.3.peg.1464"/>
<feature type="transmembrane region" description="Helical" evidence="1">
    <location>
        <begin position="159"/>
        <end position="180"/>
    </location>
</feature>
<keyword evidence="1" id="KW-0472">Membrane</keyword>
<comment type="caution">
    <text evidence="2">The sequence shown here is derived from an EMBL/GenBank/DDBJ whole genome shotgun (WGS) entry which is preliminary data.</text>
</comment>
<evidence type="ECO:0000313" key="3">
    <source>
        <dbReference type="Proteomes" id="UP000011885"/>
    </source>
</evidence>
<feature type="transmembrane region" description="Helical" evidence="1">
    <location>
        <begin position="39"/>
        <end position="58"/>
    </location>
</feature>
<feature type="transmembrane region" description="Helical" evidence="1">
    <location>
        <begin position="133"/>
        <end position="152"/>
    </location>
</feature>
<keyword evidence="1" id="KW-1133">Transmembrane helix</keyword>
<organism evidence="2 3">
    <name type="scientific">Rhodopirellula sallentina SM41</name>
    <dbReference type="NCBI Taxonomy" id="1263870"/>
    <lineage>
        <taxon>Bacteria</taxon>
        <taxon>Pseudomonadati</taxon>
        <taxon>Planctomycetota</taxon>
        <taxon>Planctomycetia</taxon>
        <taxon>Pirellulales</taxon>
        <taxon>Pirellulaceae</taxon>
        <taxon>Rhodopirellula</taxon>
    </lineage>
</organism>
<evidence type="ECO:0000313" key="2">
    <source>
        <dbReference type="EMBL" id="EMI57201.1"/>
    </source>
</evidence>
<feature type="transmembrane region" description="Helical" evidence="1">
    <location>
        <begin position="103"/>
        <end position="121"/>
    </location>
</feature>
<sequence length="232" mass="25676">MLNLPIPLEHPMAREIGIGLIYGTAMAATLAAPRRLTSMTWCLIVIAVGYFTFSQSLAWGMPALVAPSTLCYTWVLAGLVFLCRIYENIRIRAADFHGQSRQFSLWDLFVLTTAVAFFAAALRQTPLAERTTIYWAGMIIIGGVLPWCVINFRIDAARSIAGCLISLAAATALVCSLSWAESSLAQPNRIPMQEAVWRYGAMIAAIMLPRLLHQLTRIPFSWSHRHVPNAAR</sequence>
<dbReference type="OrthoDB" id="9824119at2"/>
<accession>M5UHA0</accession>
<proteinExistence type="predicted"/>
<name>M5UHA0_9BACT</name>